<feature type="chain" id="PRO_5036941513" evidence="1">
    <location>
        <begin position="20"/>
        <end position="215"/>
    </location>
</feature>
<keyword evidence="2" id="KW-1185">Reference proteome</keyword>
<dbReference type="WBParaSite" id="PSAMB.scaffold650size51652.g7706.t1">
    <property type="protein sequence ID" value="PSAMB.scaffold650size51652.g7706.t1"/>
    <property type="gene ID" value="PSAMB.scaffold650size51652.g7706"/>
</dbReference>
<evidence type="ECO:0000313" key="2">
    <source>
        <dbReference type="Proteomes" id="UP000887566"/>
    </source>
</evidence>
<reference evidence="3" key="1">
    <citation type="submission" date="2022-11" db="UniProtKB">
        <authorList>
            <consortium name="WormBaseParasite"/>
        </authorList>
    </citation>
    <scope>IDENTIFICATION</scope>
</reference>
<dbReference type="AlphaFoldDB" id="A0A914X501"/>
<organism evidence="2 3">
    <name type="scientific">Plectus sambesii</name>
    <dbReference type="NCBI Taxonomy" id="2011161"/>
    <lineage>
        <taxon>Eukaryota</taxon>
        <taxon>Metazoa</taxon>
        <taxon>Ecdysozoa</taxon>
        <taxon>Nematoda</taxon>
        <taxon>Chromadorea</taxon>
        <taxon>Plectida</taxon>
        <taxon>Plectina</taxon>
        <taxon>Plectoidea</taxon>
        <taxon>Plectidae</taxon>
        <taxon>Plectus</taxon>
    </lineage>
</organism>
<accession>A0A914X501</accession>
<dbReference type="Proteomes" id="UP000887566">
    <property type="component" value="Unplaced"/>
</dbReference>
<feature type="signal peptide" evidence="1">
    <location>
        <begin position="1"/>
        <end position="19"/>
    </location>
</feature>
<proteinExistence type="predicted"/>
<name>A0A914X501_9BILA</name>
<evidence type="ECO:0000313" key="3">
    <source>
        <dbReference type="WBParaSite" id="PSAMB.scaffold650size51652.g7706.t1"/>
    </source>
</evidence>
<evidence type="ECO:0000256" key="1">
    <source>
        <dbReference type="SAM" id="SignalP"/>
    </source>
</evidence>
<protein>
    <submittedName>
        <fullName evidence="3">Uncharacterized protein</fullName>
    </submittedName>
</protein>
<keyword evidence="1" id="KW-0732">Signal</keyword>
<sequence length="215" mass="23593">MQLAVLLFTFLLCYCSVQADSACKDEVDNVLTVQDCGDEDALIKFDNLVIHAYDTKKNAKCLPAGSDDVRGIILPGHAKIAAGSIHIKETLDLEGKNTLLLFTLEKNSWAIGAVCQDGKSQSVFVSENDCRFDLCKLIGSQFCSMFSQKGVIEIPSIMPEFLKYIPLPALTSSAIEGQWKGDIKIMYGGNIIGCLRYPGNGEWVELKSESEKTEL</sequence>